<name>A0AA38Q067_9AGAR</name>
<reference evidence="2" key="1">
    <citation type="submission" date="2022-08" db="EMBL/GenBank/DDBJ databases">
        <authorList>
            <consortium name="DOE Joint Genome Institute"/>
            <person name="Min B."/>
            <person name="Riley R."/>
            <person name="Sierra-Patev S."/>
            <person name="Naranjo-Ortiz M."/>
            <person name="Looney B."/>
            <person name="Konkel Z."/>
            <person name="Slot J.C."/>
            <person name="Sakamoto Y."/>
            <person name="Steenwyk J.L."/>
            <person name="Rokas A."/>
            <person name="Carro J."/>
            <person name="Camarero S."/>
            <person name="Ferreira P."/>
            <person name="Molpeceres G."/>
            <person name="Ruiz-Duenas F.J."/>
            <person name="Serrano A."/>
            <person name="Henrissat B."/>
            <person name="Drula E."/>
            <person name="Hughes K.W."/>
            <person name="Mata J.L."/>
            <person name="Ishikawa N.K."/>
            <person name="Vargas-Isla R."/>
            <person name="Ushijima S."/>
            <person name="Smith C.A."/>
            <person name="Ahrendt S."/>
            <person name="Andreopoulos W."/>
            <person name="He G."/>
            <person name="Labutti K."/>
            <person name="Lipzen A."/>
            <person name="Ng V."/>
            <person name="Sandor L."/>
            <person name="Barry K."/>
            <person name="Martinez A.T."/>
            <person name="Xiao Y."/>
            <person name="Gibbons J.G."/>
            <person name="Terashima K."/>
            <person name="Hibbett D.S."/>
            <person name="Grigoriev I.V."/>
        </authorList>
    </citation>
    <scope>NUCLEOTIDE SEQUENCE</scope>
    <source>
        <strain evidence="2">TFB7829</strain>
    </source>
</reference>
<feature type="region of interest" description="Disordered" evidence="1">
    <location>
        <begin position="1"/>
        <end position="50"/>
    </location>
</feature>
<evidence type="ECO:0000256" key="1">
    <source>
        <dbReference type="SAM" id="MobiDB-lite"/>
    </source>
</evidence>
<proteinExistence type="predicted"/>
<evidence type="ECO:0000313" key="2">
    <source>
        <dbReference type="EMBL" id="KAJ3984421.1"/>
    </source>
</evidence>
<protein>
    <submittedName>
        <fullName evidence="2">Uncharacterized protein</fullName>
    </submittedName>
</protein>
<feature type="compositionally biased region" description="Basic residues" evidence="1">
    <location>
        <begin position="16"/>
        <end position="33"/>
    </location>
</feature>
<accession>A0AA38Q067</accession>
<organism evidence="2 3">
    <name type="scientific">Lentinula detonsa</name>
    <dbReference type="NCBI Taxonomy" id="2804962"/>
    <lineage>
        <taxon>Eukaryota</taxon>
        <taxon>Fungi</taxon>
        <taxon>Dikarya</taxon>
        <taxon>Basidiomycota</taxon>
        <taxon>Agaricomycotina</taxon>
        <taxon>Agaricomycetes</taxon>
        <taxon>Agaricomycetidae</taxon>
        <taxon>Agaricales</taxon>
        <taxon>Marasmiineae</taxon>
        <taxon>Omphalotaceae</taxon>
        <taxon>Lentinula</taxon>
    </lineage>
</organism>
<dbReference type="Proteomes" id="UP001163850">
    <property type="component" value="Unassembled WGS sequence"/>
</dbReference>
<dbReference type="EMBL" id="MU801989">
    <property type="protein sequence ID" value="KAJ3984421.1"/>
    <property type="molecule type" value="Genomic_DNA"/>
</dbReference>
<feature type="region of interest" description="Disordered" evidence="1">
    <location>
        <begin position="253"/>
        <end position="343"/>
    </location>
</feature>
<gene>
    <name evidence="2" type="ORF">F5890DRAFT_42394</name>
</gene>
<evidence type="ECO:0000313" key="3">
    <source>
        <dbReference type="Proteomes" id="UP001163850"/>
    </source>
</evidence>
<feature type="region of interest" description="Disordered" evidence="1">
    <location>
        <begin position="211"/>
        <end position="239"/>
    </location>
</feature>
<dbReference type="AlphaFoldDB" id="A0AA38Q067"/>
<feature type="compositionally biased region" description="Low complexity" evidence="1">
    <location>
        <begin position="255"/>
        <end position="272"/>
    </location>
</feature>
<comment type="caution">
    <text evidence="2">The sequence shown here is derived from an EMBL/GenBank/DDBJ whole genome shotgun (WGS) entry which is preliminary data.</text>
</comment>
<feature type="compositionally biased region" description="Basic and acidic residues" evidence="1">
    <location>
        <begin position="1"/>
        <end position="15"/>
    </location>
</feature>
<sequence>MTPKDIKKMQKNKEKEKKKREAKAKAKAKKKEKGKGNELDPPDNEGALELEQLQIPPKSVVVRLTKVEVQKMVTPSSMTKLQVRVSKEDKGETKVKAEITNKTDSLGQRKSTHSTQLAVAEDPRFQVQQAEIPRRYTAKELTHPTKTNNSDDRLNRRVVSGGVSSNHPHYRHPGGFARSRNSVFLVTTTDSQFGDRSRLTIDESQLVLRPSVSQPAVGDPVSTSRPSMRPANRESVSYSGASVLKGSERISDLASSSLPPQLPPRRSQVASKSKSKSEVSDGAAGSSSMQAGPVEEGLMARLVAGPSRSRSDRNDGDGDQAPPSYDELVIENNFTTDTTEKLK</sequence>